<dbReference type="eggNOG" id="KOG2806">
    <property type="taxonomic scope" value="Eukaryota"/>
</dbReference>
<dbReference type="HOGENOM" id="CLU_571116_0_0_1"/>
<dbReference type="AlphaFoldDB" id="S8F5C9"/>
<feature type="domain" description="LysM" evidence="4">
    <location>
        <begin position="281"/>
        <end position="327"/>
    </location>
</feature>
<evidence type="ECO:0000256" key="2">
    <source>
        <dbReference type="ARBA" id="ARBA00023026"/>
    </source>
</evidence>
<keyword evidence="6" id="KW-1185">Reference proteome</keyword>
<dbReference type="PANTHER" id="PTHR34997:SF1">
    <property type="entry name" value="PEPTIDOGLYCAN-BINDING LYSIN DOMAIN"/>
    <property type="match status" value="1"/>
</dbReference>
<dbReference type="Proteomes" id="UP000015241">
    <property type="component" value="Unassembled WGS sequence"/>
</dbReference>
<evidence type="ECO:0000256" key="1">
    <source>
        <dbReference type="ARBA" id="ARBA00022669"/>
    </source>
</evidence>
<keyword evidence="1" id="KW-0147">Chitin-binding</keyword>
<evidence type="ECO:0000259" key="4">
    <source>
        <dbReference type="PROSITE" id="PS51782"/>
    </source>
</evidence>
<dbReference type="InterPro" id="IPR018392">
    <property type="entry name" value="LysM"/>
</dbReference>
<dbReference type="PROSITE" id="PS51782">
    <property type="entry name" value="LYSM"/>
    <property type="match status" value="4"/>
</dbReference>
<dbReference type="CDD" id="cd00118">
    <property type="entry name" value="LysM"/>
    <property type="match status" value="3"/>
</dbReference>
<evidence type="ECO:0000313" key="5">
    <source>
        <dbReference type="EMBL" id="EPS96900.1"/>
    </source>
</evidence>
<dbReference type="InterPro" id="IPR052210">
    <property type="entry name" value="LysM1-like"/>
</dbReference>
<dbReference type="GO" id="GO:0008061">
    <property type="term" value="F:chitin binding"/>
    <property type="evidence" value="ECO:0007669"/>
    <property type="project" value="UniProtKB-KW"/>
</dbReference>
<keyword evidence="2" id="KW-0843">Virulence</keyword>
<dbReference type="Pfam" id="PF01476">
    <property type="entry name" value="LysM"/>
    <property type="match status" value="4"/>
</dbReference>
<name>S8F5C9_FOMSC</name>
<evidence type="ECO:0000313" key="6">
    <source>
        <dbReference type="Proteomes" id="UP000015241"/>
    </source>
</evidence>
<feature type="compositionally biased region" description="Low complexity" evidence="3">
    <location>
        <begin position="21"/>
        <end position="43"/>
    </location>
</feature>
<gene>
    <name evidence="5" type="ORF">FOMPIDRAFT_1018598</name>
</gene>
<feature type="domain" description="LysM" evidence="4">
    <location>
        <begin position="430"/>
        <end position="478"/>
    </location>
</feature>
<reference evidence="5 6" key="1">
    <citation type="journal article" date="2012" name="Science">
        <title>The Paleozoic origin of enzymatic lignin decomposition reconstructed from 31 fungal genomes.</title>
        <authorList>
            <person name="Floudas D."/>
            <person name="Binder M."/>
            <person name="Riley R."/>
            <person name="Barry K."/>
            <person name="Blanchette R.A."/>
            <person name="Henrissat B."/>
            <person name="Martinez A.T."/>
            <person name="Otillar R."/>
            <person name="Spatafora J.W."/>
            <person name="Yadav J.S."/>
            <person name="Aerts A."/>
            <person name="Benoit I."/>
            <person name="Boyd A."/>
            <person name="Carlson A."/>
            <person name="Copeland A."/>
            <person name="Coutinho P.M."/>
            <person name="de Vries R.P."/>
            <person name="Ferreira P."/>
            <person name="Findley K."/>
            <person name="Foster B."/>
            <person name="Gaskell J."/>
            <person name="Glotzer D."/>
            <person name="Gorecki P."/>
            <person name="Heitman J."/>
            <person name="Hesse C."/>
            <person name="Hori C."/>
            <person name="Igarashi K."/>
            <person name="Jurgens J.A."/>
            <person name="Kallen N."/>
            <person name="Kersten P."/>
            <person name="Kohler A."/>
            <person name="Kuees U."/>
            <person name="Kumar T.K.A."/>
            <person name="Kuo A."/>
            <person name="LaButti K."/>
            <person name="Larrondo L.F."/>
            <person name="Lindquist E."/>
            <person name="Ling A."/>
            <person name="Lombard V."/>
            <person name="Lucas S."/>
            <person name="Lundell T."/>
            <person name="Martin R."/>
            <person name="McLaughlin D.J."/>
            <person name="Morgenstern I."/>
            <person name="Morin E."/>
            <person name="Murat C."/>
            <person name="Nagy L.G."/>
            <person name="Nolan M."/>
            <person name="Ohm R.A."/>
            <person name="Patyshakuliyeva A."/>
            <person name="Rokas A."/>
            <person name="Ruiz-Duenas F.J."/>
            <person name="Sabat G."/>
            <person name="Salamov A."/>
            <person name="Samejima M."/>
            <person name="Schmutz J."/>
            <person name="Slot J.C."/>
            <person name="St John F."/>
            <person name="Stenlid J."/>
            <person name="Sun H."/>
            <person name="Sun S."/>
            <person name="Syed K."/>
            <person name="Tsang A."/>
            <person name="Wiebenga A."/>
            <person name="Young D."/>
            <person name="Pisabarro A."/>
            <person name="Eastwood D.C."/>
            <person name="Martin F."/>
            <person name="Cullen D."/>
            <person name="Grigoriev I.V."/>
            <person name="Hibbett D.S."/>
        </authorList>
    </citation>
    <scope>NUCLEOTIDE SEQUENCE</scope>
    <source>
        <strain evidence="6">FP-58527</strain>
    </source>
</reference>
<dbReference type="STRING" id="743788.S8F5C9"/>
<dbReference type="PANTHER" id="PTHR34997">
    <property type="entry name" value="AM15"/>
    <property type="match status" value="1"/>
</dbReference>
<dbReference type="SUPFAM" id="SSF54106">
    <property type="entry name" value="LysM domain"/>
    <property type="match status" value="2"/>
</dbReference>
<dbReference type="InParanoid" id="S8F5C9"/>
<dbReference type="SMART" id="SM00257">
    <property type="entry name" value="LysM"/>
    <property type="match status" value="4"/>
</dbReference>
<evidence type="ECO:0000256" key="3">
    <source>
        <dbReference type="SAM" id="MobiDB-lite"/>
    </source>
</evidence>
<feature type="domain" description="LysM" evidence="4">
    <location>
        <begin position="137"/>
        <end position="181"/>
    </location>
</feature>
<sequence>MPALAGDTICLSPNGGWPSVGATSTAQPSPSPTAVAPVPTPTGPGSTPNCGIWYLTKEGDYCNSILSHALEVAPYPPLTSTSATPTPTGNYSTGVVNTNPVPTANYTPIWYTSTFDPVGAAVPTNLANGTRTIECGYYYDVESGDTLDSIASDVGINASVLETWNPQLESSAPVAGTSICVVFPMGNYTLYNATRPSNADPKSIPDCAEWYTVVSGDNCASIEDEFGLTSSQFLQMNPGVGSDCTTLQLGLSYCVLSIYPPSASSGPPGNLAPGSFSNRTSYATVQSGNTCTTLETNGSVSFTDLLRWNPELDVDCENLELGAAYCVAGGGLVRRYKWNLADADDDCSLNDHFGDFHHDLCGCGAHQYCQRKLDEVAAVLATIRSSQAIHAQRSIRTLSDFLRWNPEVPSSCDNLQLAAYCVKGSPACNKVYTVVSGDYCSEIESANGISDAQLRTLNPWIDSACDGCHTYKSAKTYV</sequence>
<dbReference type="Gene3D" id="3.10.350.10">
    <property type="entry name" value="LysM domain"/>
    <property type="match status" value="4"/>
</dbReference>
<feature type="domain" description="LysM" evidence="4">
    <location>
        <begin position="209"/>
        <end position="255"/>
    </location>
</feature>
<protein>
    <recommendedName>
        <fullName evidence="4">LysM domain-containing protein</fullName>
    </recommendedName>
</protein>
<proteinExistence type="predicted"/>
<organism evidence="5 6">
    <name type="scientific">Fomitopsis schrenkii</name>
    <name type="common">Brown rot fungus</name>
    <dbReference type="NCBI Taxonomy" id="2126942"/>
    <lineage>
        <taxon>Eukaryota</taxon>
        <taxon>Fungi</taxon>
        <taxon>Dikarya</taxon>
        <taxon>Basidiomycota</taxon>
        <taxon>Agaricomycotina</taxon>
        <taxon>Agaricomycetes</taxon>
        <taxon>Polyporales</taxon>
        <taxon>Fomitopsis</taxon>
    </lineage>
</organism>
<feature type="region of interest" description="Disordered" evidence="3">
    <location>
        <begin position="19"/>
        <end position="43"/>
    </location>
</feature>
<accession>S8F5C9</accession>
<dbReference type="OrthoDB" id="5985073at2759"/>
<dbReference type="EMBL" id="KE504182">
    <property type="protein sequence ID" value="EPS96900.1"/>
    <property type="molecule type" value="Genomic_DNA"/>
</dbReference>
<dbReference type="InterPro" id="IPR036779">
    <property type="entry name" value="LysM_dom_sf"/>
</dbReference>